<comment type="caution">
    <text evidence="1">The sequence shown here is derived from an EMBL/GenBank/DDBJ whole genome shotgun (WGS) entry which is preliminary data.</text>
</comment>
<protein>
    <submittedName>
        <fullName evidence="1">Uncharacterized protein</fullName>
    </submittedName>
</protein>
<proteinExistence type="predicted"/>
<gene>
    <name evidence="1" type="ORF">KC19_2G088900</name>
</gene>
<name>A0A8T0IRR0_CERPU</name>
<dbReference type="EMBL" id="CM026422">
    <property type="protein sequence ID" value="KAG0586414.1"/>
    <property type="molecule type" value="Genomic_DNA"/>
</dbReference>
<sequence>MISLFGCWNSSWEGLRQVLRGVCVLVFFRFTICHEMVWRLGCDRLRVIIFGKAHSFHVLYITSESRSSSSAWPCHHHVYLGLHFWLYLKKRASMEDGHSELLRVSRSGSLCCLGTQVTQNLQVIWNFLK</sequence>
<organism evidence="1 2">
    <name type="scientific">Ceratodon purpureus</name>
    <name type="common">Fire moss</name>
    <name type="synonym">Dicranum purpureum</name>
    <dbReference type="NCBI Taxonomy" id="3225"/>
    <lineage>
        <taxon>Eukaryota</taxon>
        <taxon>Viridiplantae</taxon>
        <taxon>Streptophyta</taxon>
        <taxon>Embryophyta</taxon>
        <taxon>Bryophyta</taxon>
        <taxon>Bryophytina</taxon>
        <taxon>Bryopsida</taxon>
        <taxon>Dicranidae</taxon>
        <taxon>Pseudoditrichales</taxon>
        <taxon>Ditrichaceae</taxon>
        <taxon>Ceratodon</taxon>
    </lineage>
</organism>
<dbReference type="Proteomes" id="UP000822688">
    <property type="component" value="Chromosome 2"/>
</dbReference>
<evidence type="ECO:0000313" key="1">
    <source>
        <dbReference type="EMBL" id="KAG0586414.1"/>
    </source>
</evidence>
<reference evidence="1" key="1">
    <citation type="submission" date="2020-06" db="EMBL/GenBank/DDBJ databases">
        <title>WGS assembly of Ceratodon purpureus strain R40.</title>
        <authorList>
            <person name="Carey S.B."/>
            <person name="Jenkins J."/>
            <person name="Shu S."/>
            <person name="Lovell J.T."/>
            <person name="Sreedasyam A."/>
            <person name="Maumus F."/>
            <person name="Tiley G.P."/>
            <person name="Fernandez-Pozo N."/>
            <person name="Barry K."/>
            <person name="Chen C."/>
            <person name="Wang M."/>
            <person name="Lipzen A."/>
            <person name="Daum C."/>
            <person name="Saski C.A."/>
            <person name="Payton A.C."/>
            <person name="Mcbreen J.C."/>
            <person name="Conrad R.E."/>
            <person name="Kollar L.M."/>
            <person name="Olsson S."/>
            <person name="Huttunen S."/>
            <person name="Landis J.B."/>
            <person name="Wickett N.J."/>
            <person name="Johnson M.G."/>
            <person name="Rensing S.A."/>
            <person name="Grimwood J."/>
            <person name="Schmutz J."/>
            <person name="Mcdaniel S.F."/>
        </authorList>
    </citation>
    <scope>NUCLEOTIDE SEQUENCE</scope>
    <source>
        <strain evidence="1">R40</strain>
    </source>
</reference>
<keyword evidence="2" id="KW-1185">Reference proteome</keyword>
<dbReference type="AlphaFoldDB" id="A0A8T0IRR0"/>
<accession>A0A8T0IRR0</accession>
<evidence type="ECO:0000313" key="2">
    <source>
        <dbReference type="Proteomes" id="UP000822688"/>
    </source>
</evidence>